<comment type="caution">
    <text evidence="2">The sequence shown here is derived from an EMBL/GenBank/DDBJ whole genome shotgun (WGS) entry which is preliminary data.</text>
</comment>
<proteinExistence type="predicted"/>
<dbReference type="AlphaFoldDB" id="A0AAD5PEU0"/>
<evidence type="ECO:0000313" key="3">
    <source>
        <dbReference type="Proteomes" id="UP001209540"/>
    </source>
</evidence>
<keyword evidence="1" id="KW-0472">Membrane</keyword>
<dbReference type="EMBL" id="JAIXMP010000011">
    <property type="protein sequence ID" value="KAI9265030.1"/>
    <property type="molecule type" value="Genomic_DNA"/>
</dbReference>
<name>A0AAD5PEU0_9FUNG</name>
<protein>
    <submittedName>
        <fullName evidence="2">Uncharacterized protein</fullName>
    </submittedName>
</protein>
<keyword evidence="1" id="KW-0812">Transmembrane</keyword>
<dbReference type="Proteomes" id="UP001209540">
    <property type="component" value="Unassembled WGS sequence"/>
</dbReference>
<feature type="transmembrane region" description="Helical" evidence="1">
    <location>
        <begin position="44"/>
        <end position="65"/>
    </location>
</feature>
<keyword evidence="1" id="KW-1133">Transmembrane helix</keyword>
<reference evidence="2" key="2">
    <citation type="submission" date="2023-02" db="EMBL/GenBank/DDBJ databases">
        <authorList>
            <consortium name="DOE Joint Genome Institute"/>
            <person name="Mondo S.J."/>
            <person name="Chang Y."/>
            <person name="Wang Y."/>
            <person name="Ahrendt S."/>
            <person name="Andreopoulos W."/>
            <person name="Barry K."/>
            <person name="Beard J."/>
            <person name="Benny G.L."/>
            <person name="Blankenship S."/>
            <person name="Bonito G."/>
            <person name="Cuomo C."/>
            <person name="Desiro A."/>
            <person name="Gervers K.A."/>
            <person name="Hundley H."/>
            <person name="Kuo A."/>
            <person name="LaButti K."/>
            <person name="Lang B.F."/>
            <person name="Lipzen A."/>
            <person name="O'Donnell K."/>
            <person name="Pangilinan J."/>
            <person name="Reynolds N."/>
            <person name="Sandor L."/>
            <person name="Smith M.W."/>
            <person name="Tsang A."/>
            <person name="Grigoriev I.V."/>
            <person name="Stajich J.E."/>
            <person name="Spatafora J.W."/>
        </authorList>
    </citation>
    <scope>NUCLEOTIDE SEQUENCE</scope>
    <source>
        <strain evidence="2">RSA 2281</strain>
    </source>
</reference>
<evidence type="ECO:0000256" key="1">
    <source>
        <dbReference type="SAM" id="Phobius"/>
    </source>
</evidence>
<reference evidence="2" key="1">
    <citation type="journal article" date="2022" name="IScience">
        <title>Evolution of zygomycete secretomes and the origins of terrestrial fungal ecologies.</title>
        <authorList>
            <person name="Chang Y."/>
            <person name="Wang Y."/>
            <person name="Mondo S."/>
            <person name="Ahrendt S."/>
            <person name="Andreopoulos W."/>
            <person name="Barry K."/>
            <person name="Beard J."/>
            <person name="Benny G.L."/>
            <person name="Blankenship S."/>
            <person name="Bonito G."/>
            <person name="Cuomo C."/>
            <person name="Desiro A."/>
            <person name="Gervers K.A."/>
            <person name="Hundley H."/>
            <person name="Kuo A."/>
            <person name="LaButti K."/>
            <person name="Lang B.F."/>
            <person name="Lipzen A."/>
            <person name="O'Donnell K."/>
            <person name="Pangilinan J."/>
            <person name="Reynolds N."/>
            <person name="Sandor L."/>
            <person name="Smith M.E."/>
            <person name="Tsang A."/>
            <person name="Grigoriev I.V."/>
            <person name="Stajich J.E."/>
            <person name="Spatafora J.W."/>
        </authorList>
    </citation>
    <scope>NUCLEOTIDE SEQUENCE</scope>
    <source>
        <strain evidence="2">RSA 2281</strain>
    </source>
</reference>
<accession>A0AAD5PEU0</accession>
<gene>
    <name evidence="2" type="ORF">BDA99DRAFT_40870</name>
</gene>
<evidence type="ECO:0000313" key="2">
    <source>
        <dbReference type="EMBL" id="KAI9265030.1"/>
    </source>
</evidence>
<organism evidence="2 3">
    <name type="scientific">Phascolomyces articulosus</name>
    <dbReference type="NCBI Taxonomy" id="60185"/>
    <lineage>
        <taxon>Eukaryota</taxon>
        <taxon>Fungi</taxon>
        <taxon>Fungi incertae sedis</taxon>
        <taxon>Mucoromycota</taxon>
        <taxon>Mucoromycotina</taxon>
        <taxon>Mucoromycetes</taxon>
        <taxon>Mucorales</taxon>
        <taxon>Lichtheimiaceae</taxon>
        <taxon>Phascolomyces</taxon>
    </lineage>
</organism>
<keyword evidence="3" id="KW-1185">Reference proteome</keyword>
<sequence length="73" mass="8623">MLPPHVRIYTHSHPLTFTHTRSHIYTHAKCGYNLAYNYLKCNNTIIIIILATLFSFFPFFLFSFISHTFSNKL</sequence>